<reference evidence="9 11" key="1">
    <citation type="submission" date="2015-11" db="EMBL/GenBank/DDBJ databases">
        <title>Genomic analysis of 38 Legionella species identifies large and diverse effector repertoires.</title>
        <authorList>
            <person name="Burstein D."/>
            <person name="Amaro F."/>
            <person name="Zusman T."/>
            <person name="Lifshitz Z."/>
            <person name="Cohen O."/>
            <person name="Gilbert J.A."/>
            <person name="Pupko T."/>
            <person name="Shuman H.A."/>
            <person name="Segal G."/>
        </authorList>
    </citation>
    <scope>NUCLEOTIDE SEQUENCE [LARGE SCALE GENOMIC DNA]</scope>
    <source>
        <strain evidence="9 11">JA-26-G1-E2</strain>
    </source>
</reference>
<dbReference type="PANTHER" id="PTHR11054:SF0">
    <property type="entry name" value="6-PHOSPHOGLUCONOLACTONASE"/>
    <property type="match status" value="1"/>
</dbReference>
<dbReference type="InterPro" id="IPR037171">
    <property type="entry name" value="NagB/RpiA_transferase-like"/>
</dbReference>
<evidence type="ECO:0000256" key="6">
    <source>
        <dbReference type="ARBA" id="ARBA00020337"/>
    </source>
</evidence>
<comment type="pathway">
    <text evidence="3 7">Carbohydrate degradation; pentose phosphate pathway; D-ribulose 5-phosphate from D-glucose 6-phosphate (oxidative stage): step 2/3.</text>
</comment>
<dbReference type="STRING" id="455.Ljam_0732"/>
<dbReference type="GO" id="GO:0005975">
    <property type="term" value="P:carbohydrate metabolic process"/>
    <property type="evidence" value="ECO:0007669"/>
    <property type="project" value="UniProtKB-UniRule"/>
</dbReference>
<protein>
    <recommendedName>
        <fullName evidence="6 7">6-phosphogluconolactonase</fullName>
        <shortName evidence="7">6PGL</shortName>
        <ecNumber evidence="5 7">3.1.1.31</ecNumber>
    </recommendedName>
</protein>
<dbReference type="Pfam" id="PF01182">
    <property type="entry name" value="Glucosamine_iso"/>
    <property type="match status" value="1"/>
</dbReference>
<dbReference type="Proteomes" id="UP000054715">
    <property type="component" value="Unassembled WGS sequence"/>
</dbReference>
<dbReference type="Proteomes" id="UP000093336">
    <property type="component" value="Unassembled WGS sequence"/>
</dbReference>
<dbReference type="PANTHER" id="PTHR11054">
    <property type="entry name" value="6-PHOSPHOGLUCONOLACTONASE"/>
    <property type="match status" value="1"/>
</dbReference>
<dbReference type="OrthoDB" id="9810967at2"/>
<dbReference type="RefSeq" id="WP_058448776.1">
    <property type="nucleotide sequence ID" value="NZ_CAAAJF010000006.1"/>
</dbReference>
<dbReference type="InterPro" id="IPR039104">
    <property type="entry name" value="6PGL"/>
</dbReference>
<comment type="caution">
    <text evidence="9">The sequence shown here is derived from an EMBL/GenBank/DDBJ whole genome shotgun (WGS) entry which is preliminary data.</text>
</comment>
<accession>A0A0W0UP30</accession>
<evidence type="ECO:0000256" key="5">
    <source>
        <dbReference type="ARBA" id="ARBA00013198"/>
    </source>
</evidence>
<dbReference type="Gene3D" id="3.40.50.1360">
    <property type="match status" value="1"/>
</dbReference>
<evidence type="ECO:0000256" key="1">
    <source>
        <dbReference type="ARBA" id="ARBA00000832"/>
    </source>
</evidence>
<evidence type="ECO:0000256" key="3">
    <source>
        <dbReference type="ARBA" id="ARBA00004961"/>
    </source>
</evidence>
<evidence type="ECO:0000313" key="10">
    <source>
        <dbReference type="EMBL" id="OCH99209.1"/>
    </source>
</evidence>
<organism evidence="9 11">
    <name type="scientific">Legionella jamestowniensis</name>
    <dbReference type="NCBI Taxonomy" id="455"/>
    <lineage>
        <taxon>Bacteria</taxon>
        <taxon>Pseudomonadati</taxon>
        <taxon>Pseudomonadota</taxon>
        <taxon>Gammaproteobacteria</taxon>
        <taxon>Legionellales</taxon>
        <taxon>Legionellaceae</taxon>
        <taxon>Legionella</taxon>
    </lineage>
</organism>
<gene>
    <name evidence="7 9" type="primary">pgl</name>
    <name evidence="10" type="ORF">A8135_08165</name>
    <name evidence="9" type="ORF">Ljam_0732</name>
</gene>
<dbReference type="InterPro" id="IPR005900">
    <property type="entry name" value="6-phosphogluconolactonase_DevB"/>
</dbReference>
<reference evidence="10 12" key="2">
    <citation type="submission" date="2016-05" db="EMBL/GenBank/DDBJ databases">
        <authorList>
            <person name="Prochazka B."/>
            <person name="Indra A."/>
            <person name="Hasenberger P."/>
            <person name="Blaschitz M."/>
            <person name="Wagner L."/>
            <person name="Wewalka G."/>
            <person name="Sorschag S."/>
            <person name="Schmid D."/>
            <person name="Ruppitsch W."/>
        </authorList>
    </citation>
    <scope>NUCLEOTIDE SEQUENCE [LARGE SCALE GENOMIC DNA]</scope>
    <source>
        <strain evidence="10 12">974010_12</strain>
    </source>
</reference>
<evidence type="ECO:0000256" key="7">
    <source>
        <dbReference type="RuleBase" id="RU365095"/>
    </source>
</evidence>
<keyword evidence="12" id="KW-1185">Reference proteome</keyword>
<evidence type="ECO:0000256" key="4">
    <source>
        <dbReference type="ARBA" id="ARBA00010662"/>
    </source>
</evidence>
<dbReference type="CDD" id="cd01400">
    <property type="entry name" value="6PGL"/>
    <property type="match status" value="1"/>
</dbReference>
<dbReference type="GO" id="GO:0006098">
    <property type="term" value="P:pentose-phosphate shunt"/>
    <property type="evidence" value="ECO:0007669"/>
    <property type="project" value="UniProtKB-UniPathway"/>
</dbReference>
<evidence type="ECO:0000256" key="2">
    <source>
        <dbReference type="ARBA" id="ARBA00002681"/>
    </source>
</evidence>
<dbReference type="UniPathway" id="UPA00115">
    <property type="reaction ID" value="UER00409"/>
</dbReference>
<dbReference type="NCBIfam" id="TIGR01198">
    <property type="entry name" value="pgl"/>
    <property type="match status" value="1"/>
</dbReference>
<evidence type="ECO:0000313" key="11">
    <source>
        <dbReference type="Proteomes" id="UP000054715"/>
    </source>
</evidence>
<dbReference type="GO" id="GO:0017057">
    <property type="term" value="F:6-phosphogluconolactonase activity"/>
    <property type="evidence" value="ECO:0007669"/>
    <property type="project" value="UniProtKB-UniRule"/>
</dbReference>
<dbReference type="EC" id="3.1.1.31" evidence="5 7"/>
<dbReference type="PATRIC" id="fig|455.5.peg.780"/>
<dbReference type="SUPFAM" id="SSF100950">
    <property type="entry name" value="NagB/RpiA/CoA transferase-like"/>
    <property type="match status" value="1"/>
</dbReference>
<name>A0A0W0UP30_9GAMM</name>
<dbReference type="EMBL" id="LNYG01000012">
    <property type="protein sequence ID" value="KTD09382.1"/>
    <property type="molecule type" value="Genomic_DNA"/>
</dbReference>
<evidence type="ECO:0000259" key="8">
    <source>
        <dbReference type="Pfam" id="PF01182"/>
    </source>
</evidence>
<keyword evidence="7" id="KW-0378">Hydrolase</keyword>
<evidence type="ECO:0000313" key="12">
    <source>
        <dbReference type="Proteomes" id="UP000093336"/>
    </source>
</evidence>
<sequence>MHLYQFDNAEQLDKQLVEKIKTILTQAITERGRAYFAVSGGKTPVNLFQKLAATTLDWEKVTIILTDERWISPSESDSNEHLVKTYLLKEKAERATFISLYSAMNEDSDETKTRIATLPAFDVVILGMGEDGHTASLFPCSAEIPACLADDSFSVVTVHPTKAPYRRISLSKARLLNSRTIFLHLVGKKKMEVLNKAIAGTNPLEMPVRAFLHHPSANVQIMYSP</sequence>
<dbReference type="InterPro" id="IPR006148">
    <property type="entry name" value="Glc/Gal-6P_isomerase"/>
</dbReference>
<evidence type="ECO:0000313" key="9">
    <source>
        <dbReference type="EMBL" id="KTD09382.1"/>
    </source>
</evidence>
<comment type="function">
    <text evidence="2 7">Hydrolysis of 6-phosphogluconolactone to 6-phosphogluconate.</text>
</comment>
<feature type="domain" description="Glucosamine/galactosamine-6-phosphate isomerase" evidence="8">
    <location>
        <begin position="8"/>
        <end position="212"/>
    </location>
</feature>
<dbReference type="AlphaFoldDB" id="A0A0W0UP30"/>
<proteinExistence type="inferred from homology"/>
<comment type="catalytic activity">
    <reaction evidence="1 7">
        <text>6-phospho-D-glucono-1,5-lactone + H2O = 6-phospho-D-gluconate + H(+)</text>
        <dbReference type="Rhea" id="RHEA:12556"/>
        <dbReference type="ChEBI" id="CHEBI:15377"/>
        <dbReference type="ChEBI" id="CHEBI:15378"/>
        <dbReference type="ChEBI" id="CHEBI:57955"/>
        <dbReference type="ChEBI" id="CHEBI:58759"/>
        <dbReference type="EC" id="3.1.1.31"/>
    </reaction>
</comment>
<dbReference type="EMBL" id="LYOZ01000002">
    <property type="protein sequence ID" value="OCH99209.1"/>
    <property type="molecule type" value="Genomic_DNA"/>
</dbReference>
<comment type="similarity">
    <text evidence="4 7">Belongs to the glucosamine/galactosamine-6-phosphate isomerase family. 6-phosphogluconolactonase subfamily.</text>
</comment>